<keyword evidence="3" id="KW-1185">Reference proteome</keyword>
<dbReference type="EMBL" id="BLLF01001290">
    <property type="protein sequence ID" value="GFH18359.1"/>
    <property type="molecule type" value="Genomic_DNA"/>
</dbReference>
<dbReference type="Proteomes" id="UP000485058">
    <property type="component" value="Unassembled WGS sequence"/>
</dbReference>
<comment type="caution">
    <text evidence="1">The sequence shown here is derived from an EMBL/GenBank/DDBJ whole genome shotgun (WGS) entry which is preliminary data.</text>
</comment>
<sequence length="13" mass="1551">MFIIGLRAELYKP</sequence>
<proteinExistence type="predicted"/>
<reference evidence="1 3" key="1">
    <citation type="submission" date="2020-02" db="EMBL/GenBank/DDBJ databases">
        <title>Draft genome sequence of Haematococcus lacustris strain NIES-144.</title>
        <authorList>
            <person name="Morimoto D."/>
            <person name="Nakagawa S."/>
            <person name="Yoshida T."/>
            <person name="Sawayama S."/>
        </authorList>
    </citation>
    <scope>NUCLEOTIDE SEQUENCE [LARGE SCALE GENOMIC DNA]</scope>
    <source>
        <strain evidence="1 3">NIES-144</strain>
    </source>
</reference>
<evidence type="ECO:0000313" key="1">
    <source>
        <dbReference type="EMBL" id="GFH15516.1"/>
    </source>
</evidence>
<accession>A0A699Z8D0</accession>
<feature type="non-terminal residue" evidence="1">
    <location>
        <position position="1"/>
    </location>
</feature>
<organism evidence="1 3">
    <name type="scientific">Haematococcus lacustris</name>
    <name type="common">Green alga</name>
    <name type="synonym">Haematococcus pluvialis</name>
    <dbReference type="NCBI Taxonomy" id="44745"/>
    <lineage>
        <taxon>Eukaryota</taxon>
        <taxon>Viridiplantae</taxon>
        <taxon>Chlorophyta</taxon>
        <taxon>core chlorophytes</taxon>
        <taxon>Chlorophyceae</taxon>
        <taxon>CS clade</taxon>
        <taxon>Chlamydomonadales</taxon>
        <taxon>Haematococcaceae</taxon>
        <taxon>Haematococcus</taxon>
    </lineage>
</organism>
<evidence type="ECO:0000313" key="2">
    <source>
        <dbReference type="EMBL" id="GFH18359.1"/>
    </source>
</evidence>
<evidence type="ECO:0000313" key="3">
    <source>
        <dbReference type="Proteomes" id="UP000485058"/>
    </source>
</evidence>
<name>A0A699Z8D0_HAELA</name>
<dbReference type="EMBL" id="BLLF01000862">
    <property type="protein sequence ID" value="GFH15516.1"/>
    <property type="molecule type" value="Genomic_DNA"/>
</dbReference>
<protein>
    <submittedName>
        <fullName evidence="1">Uncharacterized protein</fullName>
    </submittedName>
</protein>
<gene>
    <name evidence="1" type="ORF">HaLaN_11756</name>
    <name evidence="2" type="ORF">HaLaN_15153</name>
</gene>